<dbReference type="SUPFAM" id="SSF54197">
    <property type="entry name" value="HIT-like"/>
    <property type="match status" value="2"/>
</dbReference>
<dbReference type="GO" id="GO:0008270">
    <property type="term" value="F:zinc ion binding"/>
    <property type="evidence" value="ECO:0007669"/>
    <property type="project" value="InterPro"/>
</dbReference>
<keyword evidence="7" id="KW-0119">Carbohydrate metabolism</keyword>
<dbReference type="PANTHER" id="PTHR11943">
    <property type="entry name" value="GALACTOSE-1-PHOSPHATE URIDYLYLTRANSFERASE"/>
    <property type="match status" value="1"/>
</dbReference>
<feature type="non-terminal residue" evidence="10">
    <location>
        <position position="81"/>
    </location>
</feature>
<gene>
    <name evidence="10" type="ORF">S01H4_66236</name>
</gene>
<dbReference type="PANTHER" id="PTHR11943:SF1">
    <property type="entry name" value="GALACTOSE-1-PHOSPHATE URIDYLYLTRANSFERASE"/>
    <property type="match status" value="1"/>
</dbReference>
<dbReference type="EC" id="2.7.7.12" evidence="3"/>
<name>X1EWS3_9ZZZZ</name>
<evidence type="ECO:0000313" key="10">
    <source>
        <dbReference type="EMBL" id="GAH21619.1"/>
    </source>
</evidence>
<evidence type="ECO:0000256" key="7">
    <source>
        <dbReference type="ARBA" id="ARBA00023277"/>
    </source>
</evidence>
<organism evidence="10">
    <name type="scientific">marine sediment metagenome</name>
    <dbReference type="NCBI Taxonomy" id="412755"/>
    <lineage>
        <taxon>unclassified sequences</taxon>
        <taxon>metagenomes</taxon>
        <taxon>ecological metagenomes</taxon>
    </lineage>
</organism>
<proteinExistence type="predicted"/>
<sequence>ANNNSSAIFFLFIFENKGEEVGVTLHHPHGQIYAYPFIPPIIEQELDSGKEYLKKEGKCLFCKNLEEEKEDGRRIIISNDS</sequence>
<keyword evidence="5" id="KW-0548">Nucleotidyltransferase</keyword>
<keyword evidence="6" id="KW-0299">Galactose metabolism</keyword>
<dbReference type="GO" id="GO:0008108">
    <property type="term" value="F:UDP-glucose:hexose-1-phosphate uridylyltransferase activity"/>
    <property type="evidence" value="ECO:0007669"/>
    <property type="project" value="UniProtKB-EC"/>
</dbReference>
<dbReference type="EMBL" id="BART01040907">
    <property type="protein sequence ID" value="GAH21619.1"/>
    <property type="molecule type" value="Genomic_DNA"/>
</dbReference>
<dbReference type="Gene3D" id="3.30.428.10">
    <property type="entry name" value="HIT-like"/>
    <property type="match status" value="1"/>
</dbReference>
<dbReference type="GO" id="GO:0033499">
    <property type="term" value="P:galactose catabolic process via UDP-galactose, Leloir pathway"/>
    <property type="evidence" value="ECO:0007669"/>
    <property type="project" value="TreeGrafter"/>
</dbReference>
<dbReference type="InterPro" id="IPR005849">
    <property type="entry name" value="GalP_Utransf_N"/>
</dbReference>
<dbReference type="InterPro" id="IPR001937">
    <property type="entry name" value="GalP_UDPtransf1"/>
</dbReference>
<dbReference type="InterPro" id="IPR036265">
    <property type="entry name" value="HIT-like_sf"/>
</dbReference>
<dbReference type="Pfam" id="PF01087">
    <property type="entry name" value="GalP_UDP_transf"/>
    <property type="match status" value="1"/>
</dbReference>
<evidence type="ECO:0000256" key="8">
    <source>
        <dbReference type="ARBA" id="ARBA00030549"/>
    </source>
</evidence>
<evidence type="ECO:0000256" key="1">
    <source>
        <dbReference type="ARBA" id="ARBA00001107"/>
    </source>
</evidence>
<evidence type="ECO:0000259" key="9">
    <source>
        <dbReference type="Pfam" id="PF01087"/>
    </source>
</evidence>
<dbReference type="PROSITE" id="PS00117">
    <property type="entry name" value="GAL_P_UDP_TRANSF_I"/>
    <property type="match status" value="1"/>
</dbReference>
<comment type="pathway">
    <text evidence="2">Carbohydrate metabolism; galactose metabolism.</text>
</comment>
<keyword evidence="4" id="KW-0808">Transferase</keyword>
<reference evidence="10" key="1">
    <citation type="journal article" date="2014" name="Front. Microbiol.">
        <title>High frequency of phylogenetically diverse reductive dehalogenase-homologous genes in deep subseafloor sedimentary metagenomes.</title>
        <authorList>
            <person name="Kawai M."/>
            <person name="Futagami T."/>
            <person name="Toyoda A."/>
            <person name="Takaki Y."/>
            <person name="Nishi S."/>
            <person name="Hori S."/>
            <person name="Arai W."/>
            <person name="Tsubouchi T."/>
            <person name="Morono Y."/>
            <person name="Uchiyama I."/>
            <person name="Ito T."/>
            <person name="Fujiyama A."/>
            <person name="Inagaki F."/>
            <person name="Takami H."/>
        </authorList>
    </citation>
    <scope>NUCLEOTIDE SEQUENCE</scope>
    <source>
        <strain evidence="10">Expedition CK06-06</strain>
    </source>
</reference>
<dbReference type="GO" id="GO:0005737">
    <property type="term" value="C:cytoplasm"/>
    <property type="evidence" value="ECO:0007669"/>
    <property type="project" value="TreeGrafter"/>
</dbReference>
<accession>X1EWS3</accession>
<evidence type="ECO:0000256" key="3">
    <source>
        <dbReference type="ARBA" id="ARBA00012384"/>
    </source>
</evidence>
<evidence type="ECO:0000256" key="5">
    <source>
        <dbReference type="ARBA" id="ARBA00022695"/>
    </source>
</evidence>
<evidence type="ECO:0000256" key="6">
    <source>
        <dbReference type="ARBA" id="ARBA00023144"/>
    </source>
</evidence>
<comment type="catalytic activity">
    <reaction evidence="1">
        <text>alpha-D-galactose 1-phosphate + UDP-alpha-D-glucose = alpha-D-glucose 1-phosphate + UDP-alpha-D-galactose</text>
        <dbReference type="Rhea" id="RHEA:13989"/>
        <dbReference type="ChEBI" id="CHEBI:58336"/>
        <dbReference type="ChEBI" id="CHEBI:58601"/>
        <dbReference type="ChEBI" id="CHEBI:58885"/>
        <dbReference type="ChEBI" id="CHEBI:66914"/>
        <dbReference type="EC" id="2.7.7.12"/>
    </reaction>
</comment>
<comment type="caution">
    <text evidence="10">The sequence shown here is derived from an EMBL/GenBank/DDBJ whole genome shotgun (WGS) entry which is preliminary data.</text>
</comment>
<evidence type="ECO:0000256" key="2">
    <source>
        <dbReference type="ARBA" id="ARBA00004947"/>
    </source>
</evidence>
<dbReference type="InterPro" id="IPR019779">
    <property type="entry name" value="GalP_UDPtransf1_His-AS"/>
</dbReference>
<feature type="domain" description="Galactose-1-phosphate uridyl transferase N-terminal" evidence="9">
    <location>
        <begin position="5"/>
        <end position="39"/>
    </location>
</feature>
<protein>
    <recommendedName>
        <fullName evidence="8">UDP-glucose--hexose-1-phosphate uridylyltransferase</fullName>
        <ecNumber evidence="3">2.7.7.12</ecNumber>
    </recommendedName>
    <alternativeName>
        <fullName evidence="8">UDP-glucose--hexose-1-phosphate uridylyltransferase</fullName>
    </alternativeName>
</protein>
<dbReference type="AlphaFoldDB" id="X1EWS3"/>
<feature type="non-terminal residue" evidence="10">
    <location>
        <position position="1"/>
    </location>
</feature>
<evidence type="ECO:0000256" key="4">
    <source>
        <dbReference type="ARBA" id="ARBA00022679"/>
    </source>
</evidence>